<sequence length="324" mass="34882">MFDRRIDALGTWALVRLGRDPFGLQVFVARAVLALGTFLTLVCNPAAILLHSGDPSATQAVSCVDVGSAGAFCIAGGGDLDTVRLVLAIFCLPTILGIVPAVSGWLHAYAAFSLSSNAIGIEGGDQLTVTLAILLSVASLTDRRLTAFTENRRPGTHVRFVLSNMLLWVCTIQVAYVYVEAALVKLGHPIWAEGTALWYWAQNSGFGVSKDGESLLLDLLAAPVISAAATWGTMILELVIAAFLVFGWRRRRLRLAALVLGLGFHLVIAAVMGLVTFFIAMTGALVISCWRPRDGYPLRLFRRLRRTALSTPGRKPTYEGTRVA</sequence>
<protein>
    <submittedName>
        <fullName evidence="7">Antimicrobial peptide system SdpB family protein</fullName>
    </submittedName>
</protein>
<feature type="transmembrane region" description="Helical" evidence="5">
    <location>
        <begin position="258"/>
        <end position="287"/>
    </location>
</feature>
<gene>
    <name evidence="7" type="ORF">HNR13_001842</name>
</gene>
<feature type="transmembrane region" description="Helical" evidence="5">
    <location>
        <begin position="27"/>
        <end position="50"/>
    </location>
</feature>
<evidence type="ECO:0000256" key="1">
    <source>
        <dbReference type="ARBA" id="ARBA00004127"/>
    </source>
</evidence>
<dbReference type="SMART" id="SM00752">
    <property type="entry name" value="HTTM"/>
    <property type="match status" value="1"/>
</dbReference>
<dbReference type="GO" id="GO:0012505">
    <property type="term" value="C:endomembrane system"/>
    <property type="evidence" value="ECO:0007669"/>
    <property type="project" value="UniProtKB-SubCell"/>
</dbReference>
<dbReference type="AlphaFoldDB" id="A0A853CYE9"/>
<evidence type="ECO:0000313" key="8">
    <source>
        <dbReference type="Proteomes" id="UP000578352"/>
    </source>
</evidence>
<dbReference type="RefSeq" id="WP_179605467.1">
    <property type="nucleotide sequence ID" value="NZ_BAABEH010000001.1"/>
</dbReference>
<feature type="transmembrane region" description="Helical" evidence="5">
    <location>
        <begin position="85"/>
        <end position="106"/>
    </location>
</feature>
<keyword evidence="4 5" id="KW-0472">Membrane</keyword>
<evidence type="ECO:0000256" key="3">
    <source>
        <dbReference type="ARBA" id="ARBA00022989"/>
    </source>
</evidence>
<comment type="caution">
    <text evidence="7">The sequence shown here is derived from an EMBL/GenBank/DDBJ whole genome shotgun (WGS) entry which is preliminary data.</text>
</comment>
<dbReference type="PANTHER" id="PTHR39535">
    <property type="entry name" value="SPORULATION-DELAYING PROTEIN SDPB"/>
    <property type="match status" value="1"/>
</dbReference>
<proteinExistence type="predicted"/>
<dbReference type="InterPro" id="IPR011020">
    <property type="entry name" value="HTTM-like"/>
</dbReference>
<dbReference type="InterPro" id="IPR052964">
    <property type="entry name" value="Sporulation_signal_mat"/>
</dbReference>
<dbReference type="PANTHER" id="PTHR39535:SF2">
    <property type="entry name" value="HTTM DOMAIN-CONTAINING PROTEIN"/>
    <property type="match status" value="1"/>
</dbReference>
<dbReference type="Proteomes" id="UP000578352">
    <property type="component" value="Unassembled WGS sequence"/>
</dbReference>
<feature type="transmembrane region" description="Helical" evidence="5">
    <location>
        <begin position="160"/>
        <end position="179"/>
    </location>
</feature>
<feature type="transmembrane region" description="Helical" evidence="5">
    <location>
        <begin position="118"/>
        <end position="140"/>
    </location>
</feature>
<evidence type="ECO:0000256" key="4">
    <source>
        <dbReference type="ARBA" id="ARBA00023136"/>
    </source>
</evidence>
<organism evidence="7 8">
    <name type="scientific">Leifsonia shinshuensis</name>
    <dbReference type="NCBI Taxonomy" id="150026"/>
    <lineage>
        <taxon>Bacteria</taxon>
        <taxon>Bacillati</taxon>
        <taxon>Actinomycetota</taxon>
        <taxon>Actinomycetes</taxon>
        <taxon>Micrococcales</taxon>
        <taxon>Microbacteriaceae</taxon>
        <taxon>Leifsonia</taxon>
    </lineage>
</organism>
<feature type="transmembrane region" description="Helical" evidence="5">
    <location>
        <begin position="220"/>
        <end position="246"/>
    </location>
</feature>
<reference evidence="7 8" key="1">
    <citation type="submission" date="2020-07" db="EMBL/GenBank/DDBJ databases">
        <title>Sequencing the genomes of 1000 actinobacteria strains.</title>
        <authorList>
            <person name="Klenk H.-P."/>
        </authorList>
    </citation>
    <scope>NUCLEOTIDE SEQUENCE [LARGE SCALE GENOMIC DNA]</scope>
    <source>
        <strain evidence="7 8">DSM 15165</strain>
    </source>
</reference>
<evidence type="ECO:0000259" key="6">
    <source>
        <dbReference type="SMART" id="SM00752"/>
    </source>
</evidence>
<comment type="subcellular location">
    <subcellularLocation>
        <location evidence="1">Endomembrane system</location>
        <topology evidence="1">Multi-pass membrane protein</topology>
    </subcellularLocation>
</comment>
<feature type="domain" description="HTTM-like" evidence="6">
    <location>
        <begin position="16"/>
        <end position="293"/>
    </location>
</feature>
<evidence type="ECO:0000256" key="2">
    <source>
        <dbReference type="ARBA" id="ARBA00022692"/>
    </source>
</evidence>
<evidence type="ECO:0000256" key="5">
    <source>
        <dbReference type="SAM" id="Phobius"/>
    </source>
</evidence>
<keyword evidence="2 5" id="KW-0812">Transmembrane</keyword>
<dbReference type="EMBL" id="JACCFL010000001">
    <property type="protein sequence ID" value="NYJ23555.1"/>
    <property type="molecule type" value="Genomic_DNA"/>
</dbReference>
<evidence type="ECO:0000313" key="7">
    <source>
        <dbReference type="EMBL" id="NYJ23555.1"/>
    </source>
</evidence>
<name>A0A853CYE9_9MICO</name>
<keyword evidence="3 5" id="KW-1133">Transmembrane helix</keyword>
<accession>A0A853CYE9</accession>